<dbReference type="InterPro" id="IPR009057">
    <property type="entry name" value="Homeodomain-like_sf"/>
</dbReference>
<reference evidence="7 8" key="1">
    <citation type="submission" date="2016-10" db="EMBL/GenBank/DDBJ databases">
        <authorList>
            <person name="de Groot N.N."/>
        </authorList>
    </citation>
    <scope>NUCLEOTIDE SEQUENCE [LARGE SCALE GENOMIC DNA]</scope>
    <source>
        <strain evidence="7 8">CGMCC 4.1859</strain>
    </source>
</reference>
<dbReference type="SUPFAM" id="SSF48498">
    <property type="entry name" value="Tetracyclin repressor-like, C-terminal domain"/>
    <property type="match status" value="1"/>
</dbReference>
<name>A0A1G7L6J7_9ACTN</name>
<dbReference type="PANTHER" id="PTHR47506:SF7">
    <property type="entry name" value="TRANSCRIPTIONAL REGULATORY PROTEIN"/>
    <property type="match status" value="1"/>
</dbReference>
<sequence length="200" mass="21790">MGRVSQAQARENRRRVVETASRLFREQGVHVSVADLMKAAGLTHGGFYKQFDSKEALVDEATAHAFEELARTYGLDRGRGAREPGERDPGEREVGRRAPAAQRELIEAYLSVRHRDNAAEGCPVAGLATDMARTDEGREAHRVYAEGVRDFADVLATEEEDGLVRLCTMLGALVLARATRDDPLSEDVLAAARTALTDGG</sequence>
<dbReference type="PRINTS" id="PR00455">
    <property type="entry name" value="HTHTETR"/>
</dbReference>
<feature type="compositionally biased region" description="Basic and acidic residues" evidence="5">
    <location>
        <begin position="76"/>
        <end position="96"/>
    </location>
</feature>
<accession>A0A1G7L6J7</accession>
<dbReference type="Gene3D" id="1.10.357.10">
    <property type="entry name" value="Tetracycline Repressor, domain 2"/>
    <property type="match status" value="1"/>
</dbReference>
<organism evidence="7 8">
    <name type="scientific">Streptomyces griseoaurantiacus</name>
    <dbReference type="NCBI Taxonomy" id="68213"/>
    <lineage>
        <taxon>Bacteria</taxon>
        <taxon>Bacillati</taxon>
        <taxon>Actinomycetota</taxon>
        <taxon>Actinomycetes</taxon>
        <taxon>Kitasatosporales</taxon>
        <taxon>Streptomycetaceae</taxon>
        <taxon>Streptomyces</taxon>
        <taxon>Streptomyces aurantiacus group</taxon>
    </lineage>
</organism>
<dbReference type="InterPro" id="IPR001647">
    <property type="entry name" value="HTH_TetR"/>
</dbReference>
<dbReference type="InterPro" id="IPR036271">
    <property type="entry name" value="Tet_transcr_reg_TetR-rel_C_sf"/>
</dbReference>
<dbReference type="AlphaFoldDB" id="A0A1G7L6J7"/>
<dbReference type="Pfam" id="PF00440">
    <property type="entry name" value="TetR_N"/>
    <property type="match status" value="1"/>
</dbReference>
<evidence type="ECO:0000256" key="5">
    <source>
        <dbReference type="SAM" id="MobiDB-lite"/>
    </source>
</evidence>
<gene>
    <name evidence="7" type="ORF">SAMN05216260_108117</name>
</gene>
<evidence type="ECO:0000313" key="7">
    <source>
        <dbReference type="EMBL" id="SDF44991.1"/>
    </source>
</evidence>
<protein>
    <submittedName>
        <fullName evidence="7">Transcriptional regulator, TetR family</fullName>
    </submittedName>
</protein>
<keyword evidence="1" id="KW-0805">Transcription regulation</keyword>
<dbReference type="PROSITE" id="PS50977">
    <property type="entry name" value="HTH_TETR_2"/>
    <property type="match status" value="1"/>
</dbReference>
<evidence type="ECO:0000256" key="2">
    <source>
        <dbReference type="ARBA" id="ARBA00023125"/>
    </source>
</evidence>
<keyword evidence="3" id="KW-0804">Transcription</keyword>
<keyword evidence="2 4" id="KW-0238">DNA-binding</keyword>
<feature type="region of interest" description="Disordered" evidence="5">
    <location>
        <begin position="76"/>
        <end position="98"/>
    </location>
</feature>
<evidence type="ECO:0000313" key="8">
    <source>
        <dbReference type="Proteomes" id="UP000198614"/>
    </source>
</evidence>
<feature type="domain" description="HTH tetR-type" evidence="6">
    <location>
        <begin position="10"/>
        <end position="69"/>
    </location>
</feature>
<dbReference type="PANTHER" id="PTHR47506">
    <property type="entry name" value="TRANSCRIPTIONAL REGULATORY PROTEIN"/>
    <property type="match status" value="1"/>
</dbReference>
<dbReference type="Proteomes" id="UP000198614">
    <property type="component" value="Unassembled WGS sequence"/>
</dbReference>
<dbReference type="EMBL" id="FNAX01000008">
    <property type="protein sequence ID" value="SDF44991.1"/>
    <property type="molecule type" value="Genomic_DNA"/>
</dbReference>
<feature type="DNA-binding region" description="H-T-H motif" evidence="4">
    <location>
        <begin position="32"/>
        <end position="51"/>
    </location>
</feature>
<evidence type="ECO:0000256" key="3">
    <source>
        <dbReference type="ARBA" id="ARBA00023163"/>
    </source>
</evidence>
<dbReference type="Gene3D" id="1.10.10.60">
    <property type="entry name" value="Homeodomain-like"/>
    <property type="match status" value="1"/>
</dbReference>
<evidence type="ECO:0000256" key="4">
    <source>
        <dbReference type="PROSITE-ProRule" id="PRU00335"/>
    </source>
</evidence>
<dbReference type="GO" id="GO:0003677">
    <property type="term" value="F:DNA binding"/>
    <property type="evidence" value="ECO:0007669"/>
    <property type="project" value="UniProtKB-UniRule"/>
</dbReference>
<proteinExistence type="predicted"/>
<dbReference type="OrthoDB" id="9798857at2"/>
<evidence type="ECO:0000256" key="1">
    <source>
        <dbReference type="ARBA" id="ARBA00023015"/>
    </source>
</evidence>
<evidence type="ECO:0000259" key="6">
    <source>
        <dbReference type="PROSITE" id="PS50977"/>
    </source>
</evidence>
<dbReference type="SUPFAM" id="SSF46689">
    <property type="entry name" value="Homeodomain-like"/>
    <property type="match status" value="1"/>
</dbReference>